<dbReference type="GO" id="GO:0008270">
    <property type="term" value="F:zinc ion binding"/>
    <property type="evidence" value="ECO:0007669"/>
    <property type="project" value="InterPro"/>
</dbReference>
<dbReference type="RefSeq" id="XP_040734298.1">
    <property type="nucleotide sequence ID" value="XM_040878308.1"/>
</dbReference>
<evidence type="ECO:0000256" key="1">
    <source>
        <dbReference type="ARBA" id="ARBA00004123"/>
    </source>
</evidence>
<dbReference type="GO" id="GO:0005634">
    <property type="term" value="C:nucleus"/>
    <property type="evidence" value="ECO:0007669"/>
    <property type="project" value="UniProtKB-SubCell"/>
</dbReference>
<keyword evidence="7" id="KW-1185">Reference proteome</keyword>
<evidence type="ECO:0000256" key="3">
    <source>
        <dbReference type="ARBA" id="ARBA00023163"/>
    </source>
</evidence>
<dbReference type="InterPro" id="IPR050613">
    <property type="entry name" value="Sec_Metabolite_Reg"/>
</dbReference>
<dbReference type="AlphaFoldDB" id="A0A364L1U0"/>
<organism evidence="6 7">
    <name type="scientific">Talaromyces amestolkiae</name>
    <dbReference type="NCBI Taxonomy" id="1196081"/>
    <lineage>
        <taxon>Eukaryota</taxon>
        <taxon>Fungi</taxon>
        <taxon>Dikarya</taxon>
        <taxon>Ascomycota</taxon>
        <taxon>Pezizomycotina</taxon>
        <taxon>Eurotiomycetes</taxon>
        <taxon>Eurotiomycetidae</taxon>
        <taxon>Eurotiales</taxon>
        <taxon>Trichocomaceae</taxon>
        <taxon>Talaromyces</taxon>
        <taxon>Talaromyces sect. Talaromyces</taxon>
    </lineage>
</organism>
<keyword evidence="4" id="KW-0539">Nucleus</keyword>
<proteinExistence type="predicted"/>
<feature type="domain" description="Xylanolytic transcriptional activator regulatory" evidence="5">
    <location>
        <begin position="128"/>
        <end position="201"/>
    </location>
</feature>
<dbReference type="GeneID" id="63795010"/>
<evidence type="ECO:0000259" key="5">
    <source>
        <dbReference type="SMART" id="SM00906"/>
    </source>
</evidence>
<dbReference type="PANTHER" id="PTHR31001:SF91">
    <property type="entry name" value="ZN(II)2CYS6 TRANSCRIPTION FACTOR (EUROFUNG)"/>
    <property type="match status" value="1"/>
</dbReference>
<evidence type="ECO:0000313" key="7">
    <source>
        <dbReference type="Proteomes" id="UP000249363"/>
    </source>
</evidence>
<evidence type="ECO:0000313" key="6">
    <source>
        <dbReference type="EMBL" id="RAO69782.1"/>
    </source>
</evidence>
<name>A0A364L1U0_TALAM</name>
<comment type="subcellular location">
    <subcellularLocation>
        <location evidence="1">Nucleus</location>
    </subcellularLocation>
</comment>
<comment type="caution">
    <text evidence="6">The sequence shown here is derived from an EMBL/GenBank/DDBJ whole genome shotgun (WGS) entry which is preliminary data.</text>
</comment>
<dbReference type="PANTHER" id="PTHR31001">
    <property type="entry name" value="UNCHARACTERIZED TRANSCRIPTIONAL REGULATORY PROTEIN"/>
    <property type="match status" value="1"/>
</dbReference>
<dbReference type="InterPro" id="IPR007219">
    <property type="entry name" value="XnlR_reg_dom"/>
</dbReference>
<dbReference type="Pfam" id="PF04082">
    <property type="entry name" value="Fungal_trans"/>
    <property type="match status" value="1"/>
</dbReference>
<reference evidence="6 7" key="1">
    <citation type="journal article" date="2017" name="Biotechnol. Biofuels">
        <title>Differential beta-glucosidase expression as a function of carbon source availability in Talaromyces amestolkiae: a genomic and proteomic approach.</title>
        <authorList>
            <person name="de Eugenio L.I."/>
            <person name="Mendez-Liter J.A."/>
            <person name="Nieto-Dominguez M."/>
            <person name="Alonso L."/>
            <person name="Gil-Munoz J."/>
            <person name="Barriuso J."/>
            <person name="Prieto A."/>
            <person name="Martinez M.J."/>
        </authorList>
    </citation>
    <scope>NUCLEOTIDE SEQUENCE [LARGE SCALE GENOMIC DNA]</scope>
    <source>
        <strain evidence="6 7">CIB</strain>
    </source>
</reference>
<dbReference type="STRING" id="1196081.A0A364L1U0"/>
<evidence type="ECO:0000256" key="2">
    <source>
        <dbReference type="ARBA" id="ARBA00023015"/>
    </source>
</evidence>
<accession>A0A364L1U0</accession>
<keyword evidence="2" id="KW-0805">Transcription regulation</keyword>
<gene>
    <name evidence="6" type="ORF">BHQ10_005794</name>
</gene>
<dbReference type="CDD" id="cd12148">
    <property type="entry name" value="fungal_TF_MHR"/>
    <property type="match status" value="1"/>
</dbReference>
<dbReference type="Proteomes" id="UP000249363">
    <property type="component" value="Unassembled WGS sequence"/>
</dbReference>
<dbReference type="EMBL" id="MIKG01000010">
    <property type="protein sequence ID" value="RAO69782.1"/>
    <property type="molecule type" value="Genomic_DNA"/>
</dbReference>
<evidence type="ECO:0000256" key="4">
    <source>
        <dbReference type="ARBA" id="ARBA00023242"/>
    </source>
</evidence>
<keyword evidence="3" id="KW-0804">Transcription</keyword>
<dbReference type="GO" id="GO:0003677">
    <property type="term" value="F:DNA binding"/>
    <property type="evidence" value="ECO:0007669"/>
    <property type="project" value="InterPro"/>
</dbReference>
<dbReference type="SMART" id="SM00906">
    <property type="entry name" value="Fungal_trans"/>
    <property type="match status" value="1"/>
</dbReference>
<protein>
    <recommendedName>
        <fullName evidence="5">Xylanolytic transcriptional activator regulatory domain-containing protein</fullName>
    </recommendedName>
</protein>
<dbReference type="OrthoDB" id="435881at2759"/>
<dbReference type="GO" id="GO:0006351">
    <property type="term" value="P:DNA-templated transcription"/>
    <property type="evidence" value="ECO:0007669"/>
    <property type="project" value="InterPro"/>
</dbReference>
<sequence>MGSLHPPPATVIIIWQRFIDNIDPLLKLFHIPSLQRQIVNAIRALDRVEPYAECQMFAIYYCTIVEMSQDDCQYILGEQKKALLDRYRAGVEAALARVDLLNSPNIASLQAFVLYLSCASRDDQGPDAHTLIGVAIRNAIRLKLHHHGTALSRSPFDAEMRRRLWWHLCVIDVCMAAEHGTEPIILEKSFNTPFPSNVNDSMLDPDGKELPASLTGKSEIFFTLLRFEICYFARQMIFSEEFCRYNSYAILSKIEQCEAIDAFRSRIESQYLARFNTITAFDDKVIIAVRSTLDSIKRLAGDSSAAIPLAGVKLDLREVFCDIRYQES</sequence>